<feature type="domain" description="Reverse transcriptase" evidence="4">
    <location>
        <begin position="783"/>
        <end position="1089"/>
    </location>
</feature>
<dbReference type="Pfam" id="PF00078">
    <property type="entry name" value="RVT_1"/>
    <property type="match status" value="1"/>
</dbReference>
<feature type="coiled-coil region" evidence="2">
    <location>
        <begin position="740"/>
        <end position="767"/>
    </location>
</feature>
<dbReference type="PANTHER" id="PTHR33116:SF78">
    <property type="entry name" value="OS12G0587133 PROTEIN"/>
    <property type="match status" value="1"/>
</dbReference>
<dbReference type="SUPFAM" id="SSF54928">
    <property type="entry name" value="RNA-binding domain, RBD"/>
    <property type="match status" value="1"/>
</dbReference>
<evidence type="ECO:0000256" key="1">
    <source>
        <dbReference type="PROSITE-ProRule" id="PRU00176"/>
    </source>
</evidence>
<dbReference type="SUPFAM" id="SSF56219">
    <property type="entry name" value="DNase I-like"/>
    <property type="match status" value="1"/>
</dbReference>
<evidence type="ECO:0000313" key="6">
    <source>
        <dbReference type="Proteomes" id="UP001054252"/>
    </source>
</evidence>
<dbReference type="Gene3D" id="3.60.10.10">
    <property type="entry name" value="Endonuclease/exonuclease/phosphatase"/>
    <property type="match status" value="1"/>
</dbReference>
<dbReference type="EMBL" id="BPVZ01000123">
    <property type="protein sequence ID" value="GKV37516.1"/>
    <property type="molecule type" value="Genomic_DNA"/>
</dbReference>
<name>A0AAV5LJG0_9ROSI</name>
<dbReference type="InterPro" id="IPR000477">
    <property type="entry name" value="RT_dom"/>
</dbReference>
<keyword evidence="6" id="KW-1185">Reference proteome</keyword>
<dbReference type="InterPro" id="IPR036691">
    <property type="entry name" value="Endo/exonu/phosph_ase_sf"/>
</dbReference>
<dbReference type="PROSITE" id="PS50102">
    <property type="entry name" value="RRM"/>
    <property type="match status" value="1"/>
</dbReference>
<dbReference type="PANTHER" id="PTHR33116">
    <property type="entry name" value="REVERSE TRANSCRIPTASE ZINC-BINDING DOMAIN-CONTAINING PROTEIN-RELATED-RELATED"/>
    <property type="match status" value="1"/>
</dbReference>
<evidence type="ECO:0000256" key="2">
    <source>
        <dbReference type="SAM" id="Coils"/>
    </source>
</evidence>
<proteinExistence type="predicted"/>
<dbReference type="InterPro" id="IPR005135">
    <property type="entry name" value="Endo/exonuclease/phosphatase"/>
</dbReference>
<comment type="caution">
    <text evidence="5">The sequence shown here is derived from an EMBL/GenBank/DDBJ whole genome shotgun (WGS) entry which is preliminary data.</text>
</comment>
<dbReference type="InterPro" id="IPR000504">
    <property type="entry name" value="RRM_dom"/>
</dbReference>
<dbReference type="PROSITE" id="PS50878">
    <property type="entry name" value="RT_POL"/>
    <property type="match status" value="1"/>
</dbReference>
<dbReference type="GO" id="GO:0003723">
    <property type="term" value="F:RNA binding"/>
    <property type="evidence" value="ECO:0007669"/>
    <property type="project" value="UniProtKB-UniRule"/>
</dbReference>
<organism evidence="5 6">
    <name type="scientific">Rubroshorea leprosula</name>
    <dbReference type="NCBI Taxonomy" id="152421"/>
    <lineage>
        <taxon>Eukaryota</taxon>
        <taxon>Viridiplantae</taxon>
        <taxon>Streptophyta</taxon>
        <taxon>Embryophyta</taxon>
        <taxon>Tracheophyta</taxon>
        <taxon>Spermatophyta</taxon>
        <taxon>Magnoliopsida</taxon>
        <taxon>eudicotyledons</taxon>
        <taxon>Gunneridae</taxon>
        <taxon>Pentapetalae</taxon>
        <taxon>rosids</taxon>
        <taxon>malvids</taxon>
        <taxon>Malvales</taxon>
        <taxon>Dipterocarpaceae</taxon>
        <taxon>Rubroshorea</taxon>
    </lineage>
</organism>
<evidence type="ECO:0000259" key="4">
    <source>
        <dbReference type="PROSITE" id="PS50878"/>
    </source>
</evidence>
<accession>A0AAV5LJG0</accession>
<feature type="coiled-coil region" evidence="2">
    <location>
        <begin position="457"/>
        <end position="484"/>
    </location>
</feature>
<evidence type="ECO:0000313" key="5">
    <source>
        <dbReference type="EMBL" id="GKV37516.1"/>
    </source>
</evidence>
<keyword evidence="2" id="KW-0175">Coiled coil</keyword>
<dbReference type="SUPFAM" id="SSF56672">
    <property type="entry name" value="DNA/RNA polymerases"/>
    <property type="match status" value="1"/>
</dbReference>
<keyword evidence="1" id="KW-0694">RNA-binding</keyword>
<evidence type="ECO:0000259" key="3">
    <source>
        <dbReference type="PROSITE" id="PS50102"/>
    </source>
</evidence>
<dbReference type="InterPro" id="IPR043502">
    <property type="entry name" value="DNA/RNA_pol_sf"/>
</dbReference>
<protein>
    <recommendedName>
        <fullName evidence="7">Reverse transcriptase domain-containing protein</fullName>
    </recommendedName>
</protein>
<dbReference type="GO" id="GO:0003824">
    <property type="term" value="F:catalytic activity"/>
    <property type="evidence" value="ECO:0007669"/>
    <property type="project" value="InterPro"/>
</dbReference>
<feature type="domain" description="RRM" evidence="3">
    <location>
        <begin position="1"/>
        <end position="62"/>
    </location>
</feature>
<sequence length="1333" mass="154581">MWSTFGKYGWIISIYSPQRRSKSGGRFGFVRFLEVRNVMELESQLDQIRIEGRKLWVNLAKYLEERGEKEKVRIGIIENKDSHGKSYADAVRGEQGGDLRKTRDQMLATSLKFEPHKQPKQRREWKMKNREEEWSGMEYTVKEEDFEWLKGCYVGIARSVEIVLILQERFYMEGYFSCSLRAMGGKMVLMECEDKEELKDFVQHASDWLGQWFLEVTPWSPSMVAKERFVWIRCQGAPLHAWGPKFFESMASVWGKFISLDDSTSKRRRFDIARFLISTTMMEAISVKRKIQVNGAMYELKFTEEELTNSLFSLKYDFMPSFNNDQEDDESWFEDTDYDEGCDEISKEADKETTAGEKEVAGDNIECEGRGSRLVVALILEEKFELDGIGNDETQFYKGDSPFQSRVGEEETVEMVADSFDMEIEEDDVDDRERVGECEAEFEKGRQMKEEESVIRKLEEMEKRDRATKEAENARRASEVQKETKKCGLDRNYCKRLWHSEDFEWVGKDSVGRSRGLLCVWNSKTITVKHVWEGENFIGIQGVWIAENVVVNVVNVYSPCQLAGKRILWLELKNLVLQSGGMWCVVGDFNAVRKVKEKIGSGRLTTEMGEFDNFIRDSGLIDIPLVGRKFTWYQTGGKFMSRIDRALLSEEWLSTWGEATQWGLSRIVSDHCPILLRHKKVNWGPKPFRFFDIWLEQKECRELIRKAWEQANIQGWAGFQLKEKLKITKEALKKWSKSFVPEIDNRIKKATAQIEQYKESMLQQKARKAWLSKGDENTKFFHSCVKGRWKRNEMNSIQIKGIQYTEARSMKEEIASFFQNMFAEEQWKRPTLEGVKFKRISAEENSSLTTPFTEEEIKTVVWDCESSKAPGPDGDNQRGCHWVFRGILEKWQVGVVGEQQMAFISGRQLMDGVMIANEVVDETKKKKKKAFMLKIDFEKAYDKCLKSSMVSVLVNGSPTRQFMVSRGLWQGDPLSPFLFLIIAKGFNGLASTTIQNGLLKGVEVGHGGFKVSHLQYADDTLLFGEATEENVWAMKGILRTFELVSGLKINFNKSLIIGIGVEEEWLDKMAWIMCCKKGNLPFKYLGIPIGGTILSLDKIRRRFLWGGIEGGKKINWVKWDTVCKDKELGGLGVKDLRKFNLALLGKWSGILVNKDEGLWKKVIVEKYRKEGEPSYNWLRENIGYGSTWWRDICRLNSIECKHEGWLVEGWLVEGFKIRVGDGGSIKFWWDEWCGEGQLVNRFPRLYLLSAGKDFKVSQSGGWLNGTWIWHLEWRRGLHSWEEQEVSELMKMINDITITRGKEDIWEWSHSKDGDYSSKSAYQALTREHGTEQQ</sequence>
<dbReference type="InterPro" id="IPR035979">
    <property type="entry name" value="RBD_domain_sf"/>
</dbReference>
<dbReference type="CDD" id="cd01650">
    <property type="entry name" value="RT_nLTR_like"/>
    <property type="match status" value="1"/>
</dbReference>
<reference evidence="5 6" key="1">
    <citation type="journal article" date="2021" name="Commun. Biol.">
        <title>The genome of Shorea leprosula (Dipterocarpaceae) highlights the ecological relevance of drought in aseasonal tropical rainforests.</title>
        <authorList>
            <person name="Ng K.K.S."/>
            <person name="Kobayashi M.J."/>
            <person name="Fawcett J.A."/>
            <person name="Hatakeyama M."/>
            <person name="Paape T."/>
            <person name="Ng C.H."/>
            <person name="Ang C.C."/>
            <person name="Tnah L.H."/>
            <person name="Lee C.T."/>
            <person name="Nishiyama T."/>
            <person name="Sese J."/>
            <person name="O'Brien M.J."/>
            <person name="Copetti D."/>
            <person name="Mohd Noor M.I."/>
            <person name="Ong R.C."/>
            <person name="Putra M."/>
            <person name="Sireger I.Z."/>
            <person name="Indrioko S."/>
            <person name="Kosugi Y."/>
            <person name="Izuno A."/>
            <person name="Isagi Y."/>
            <person name="Lee S.L."/>
            <person name="Shimizu K.K."/>
        </authorList>
    </citation>
    <scope>NUCLEOTIDE SEQUENCE [LARGE SCALE GENOMIC DNA]</scope>
    <source>
        <strain evidence="5">214</strain>
    </source>
</reference>
<dbReference type="Proteomes" id="UP001054252">
    <property type="component" value="Unassembled WGS sequence"/>
</dbReference>
<evidence type="ECO:0008006" key="7">
    <source>
        <dbReference type="Google" id="ProtNLM"/>
    </source>
</evidence>
<gene>
    <name evidence="5" type="ORF">SLEP1_g45542</name>
</gene>
<dbReference type="Pfam" id="PF03372">
    <property type="entry name" value="Exo_endo_phos"/>
    <property type="match status" value="1"/>
</dbReference>